<proteinExistence type="predicted"/>
<dbReference type="Proteomes" id="UP001472677">
    <property type="component" value="Unassembled WGS sequence"/>
</dbReference>
<comment type="caution">
    <text evidence="1">The sequence shown here is derived from an EMBL/GenBank/DDBJ whole genome shotgun (WGS) entry which is preliminary data.</text>
</comment>
<evidence type="ECO:0000313" key="2">
    <source>
        <dbReference type="Proteomes" id="UP001472677"/>
    </source>
</evidence>
<protein>
    <submittedName>
        <fullName evidence="1">Uncharacterized protein</fullName>
    </submittedName>
</protein>
<reference evidence="1 2" key="1">
    <citation type="journal article" date="2024" name="G3 (Bethesda)">
        <title>Genome assembly of Hibiscus sabdariffa L. provides insights into metabolisms of medicinal natural products.</title>
        <authorList>
            <person name="Kim T."/>
        </authorList>
    </citation>
    <scope>NUCLEOTIDE SEQUENCE [LARGE SCALE GENOMIC DNA]</scope>
    <source>
        <strain evidence="1">TK-2024</strain>
        <tissue evidence="1">Old leaves</tissue>
    </source>
</reference>
<evidence type="ECO:0000313" key="1">
    <source>
        <dbReference type="EMBL" id="KAK8481898.1"/>
    </source>
</evidence>
<accession>A0ABR1ZMM7</accession>
<sequence>MLRNECVQMGEIEMEPWEDLLGRRVEALKAEDGLLGHGQERRIGKMLKAIDQVSEAEILESVPESKDFHARERVEIKGEESGINDAIHIVEIFELFKRKLRKR</sequence>
<gene>
    <name evidence="1" type="ORF">V6N12_067092</name>
</gene>
<organism evidence="1 2">
    <name type="scientific">Hibiscus sabdariffa</name>
    <name type="common">roselle</name>
    <dbReference type="NCBI Taxonomy" id="183260"/>
    <lineage>
        <taxon>Eukaryota</taxon>
        <taxon>Viridiplantae</taxon>
        <taxon>Streptophyta</taxon>
        <taxon>Embryophyta</taxon>
        <taxon>Tracheophyta</taxon>
        <taxon>Spermatophyta</taxon>
        <taxon>Magnoliopsida</taxon>
        <taxon>eudicotyledons</taxon>
        <taxon>Gunneridae</taxon>
        <taxon>Pentapetalae</taxon>
        <taxon>rosids</taxon>
        <taxon>malvids</taxon>
        <taxon>Malvales</taxon>
        <taxon>Malvaceae</taxon>
        <taxon>Malvoideae</taxon>
        <taxon>Hibiscus</taxon>
    </lineage>
</organism>
<keyword evidence="2" id="KW-1185">Reference proteome</keyword>
<dbReference type="EMBL" id="JBBPBM010001795">
    <property type="protein sequence ID" value="KAK8481898.1"/>
    <property type="molecule type" value="Genomic_DNA"/>
</dbReference>
<name>A0ABR1ZMM7_9ROSI</name>